<dbReference type="InterPro" id="IPR040480">
    <property type="entry name" value="DnaT_DNA_bind"/>
</dbReference>
<dbReference type="AlphaFoldDB" id="A0A2X3CDU5"/>
<protein>
    <submittedName>
        <fullName evidence="2">Primosomal protein I</fullName>
    </submittedName>
</protein>
<feature type="domain" description="DnaT DNA-binding" evidence="1">
    <location>
        <begin position="1"/>
        <end position="68"/>
    </location>
</feature>
<dbReference type="Gene3D" id="1.10.8.1180">
    <property type="match status" value="1"/>
</dbReference>
<gene>
    <name evidence="2" type="primary">dnaT_1</name>
    <name evidence="2" type="ORF">NCTC9645_00585</name>
</gene>
<name>A0A2X3CDU5_KLEPN</name>
<evidence type="ECO:0000313" key="3">
    <source>
        <dbReference type="Proteomes" id="UP000250675"/>
    </source>
</evidence>
<accession>A0A2X3CDU5</accession>
<sequence length="298" mass="34179">MHQDWKPSAEFPRQATLWGMPLKPGLNLPAELSSFIAYWQAEGKVFHQVQWEQKLARHLNRAEVRQKKPVNGVVRMQEFNQITRDLGQSRKFRQPENGGSAKTDLLAAETAWRLWTVMGEIFSNRWTQKNGAAPSDMWIAQIGSMSDAQITLVCRQCMERCAAGNTWPPDLAEFVALVSASGANPFNLTSEAVMAEYKRWRNESYRYSGSDRYPWKQDVLYHICVEMRRTGVERNLTEGELKKLAEKLLTKWTKHLANGFSIPPIRRQLEAPRHPAGPTPAQLLMEEYKRRKAAGLIK</sequence>
<dbReference type="Pfam" id="PF06992">
    <property type="entry name" value="Phage_lambda_P"/>
    <property type="match status" value="1"/>
</dbReference>
<dbReference type="EMBL" id="UASO01000003">
    <property type="protein sequence ID" value="SQC11323.1"/>
    <property type="molecule type" value="Genomic_DNA"/>
</dbReference>
<dbReference type="Pfam" id="PF17948">
    <property type="entry name" value="DnaT"/>
    <property type="match status" value="1"/>
</dbReference>
<evidence type="ECO:0000313" key="2">
    <source>
        <dbReference type="EMBL" id="SQC11323.1"/>
    </source>
</evidence>
<dbReference type="Proteomes" id="UP000250675">
    <property type="component" value="Unassembled WGS sequence"/>
</dbReference>
<dbReference type="InterPro" id="IPR009731">
    <property type="entry name" value="P-like"/>
</dbReference>
<proteinExistence type="predicted"/>
<evidence type="ECO:0000259" key="1">
    <source>
        <dbReference type="Pfam" id="PF17948"/>
    </source>
</evidence>
<reference evidence="2 3" key="1">
    <citation type="submission" date="2018-06" db="EMBL/GenBank/DDBJ databases">
        <authorList>
            <consortium name="Pathogen Informatics"/>
            <person name="Doyle S."/>
        </authorList>
    </citation>
    <scope>NUCLEOTIDE SEQUENCE [LARGE SCALE GENOMIC DNA]</scope>
    <source>
        <strain evidence="2 3">NCTC9645</strain>
    </source>
</reference>
<dbReference type="GO" id="GO:0006270">
    <property type="term" value="P:DNA replication initiation"/>
    <property type="evidence" value="ECO:0007669"/>
    <property type="project" value="InterPro"/>
</dbReference>
<organism evidence="2 3">
    <name type="scientific">Klebsiella pneumoniae</name>
    <dbReference type="NCBI Taxonomy" id="573"/>
    <lineage>
        <taxon>Bacteria</taxon>
        <taxon>Pseudomonadati</taxon>
        <taxon>Pseudomonadota</taxon>
        <taxon>Gammaproteobacteria</taxon>
        <taxon>Enterobacterales</taxon>
        <taxon>Enterobacteriaceae</taxon>
        <taxon>Klebsiella/Raoultella group</taxon>
        <taxon>Klebsiella</taxon>
        <taxon>Klebsiella pneumoniae complex</taxon>
    </lineage>
</organism>